<dbReference type="EMBL" id="JBHSDS010000005">
    <property type="protein sequence ID" value="MFC4357946.1"/>
    <property type="molecule type" value="Genomic_DNA"/>
</dbReference>
<proteinExistence type="predicted"/>
<sequence length="80" mass="8142">MSRYEPSPAPRPRQTLAATGLLFALVVATLVAVSYPVAVVAALAGASVAAVATTLALDARRRSGRSRAVRLPGIGVDVEA</sequence>
<evidence type="ECO:0000313" key="1">
    <source>
        <dbReference type="EMBL" id="MFC4357946.1"/>
    </source>
</evidence>
<dbReference type="AlphaFoldDB" id="A0ABD5PAW5"/>
<dbReference type="Proteomes" id="UP001595921">
    <property type="component" value="Unassembled WGS sequence"/>
</dbReference>
<evidence type="ECO:0000313" key="2">
    <source>
        <dbReference type="Proteomes" id="UP001595921"/>
    </source>
</evidence>
<gene>
    <name evidence="1" type="ORF">ACFO0N_08280</name>
</gene>
<dbReference type="RefSeq" id="WP_267624675.1">
    <property type="nucleotide sequence ID" value="NZ_JAODIW010000009.1"/>
</dbReference>
<protein>
    <submittedName>
        <fullName evidence="1">Uncharacterized protein</fullName>
    </submittedName>
</protein>
<comment type="caution">
    <text evidence="1">The sequence shown here is derived from an EMBL/GenBank/DDBJ whole genome shotgun (WGS) entry which is preliminary data.</text>
</comment>
<name>A0ABD5PAW5_9EURY</name>
<reference evidence="1 2" key="1">
    <citation type="journal article" date="2019" name="Int. J. Syst. Evol. Microbiol.">
        <title>The Global Catalogue of Microorganisms (GCM) 10K type strain sequencing project: providing services to taxonomists for standard genome sequencing and annotation.</title>
        <authorList>
            <consortium name="The Broad Institute Genomics Platform"/>
            <consortium name="The Broad Institute Genome Sequencing Center for Infectious Disease"/>
            <person name="Wu L."/>
            <person name="Ma J."/>
        </authorList>
    </citation>
    <scope>NUCLEOTIDE SEQUENCE [LARGE SCALE GENOMIC DNA]</scope>
    <source>
        <strain evidence="1 2">CGMCC 1.12553</strain>
    </source>
</reference>
<accession>A0ABD5PAW5</accession>
<organism evidence="1 2">
    <name type="scientific">Halobium salinum</name>
    <dbReference type="NCBI Taxonomy" id="1364940"/>
    <lineage>
        <taxon>Archaea</taxon>
        <taxon>Methanobacteriati</taxon>
        <taxon>Methanobacteriota</taxon>
        <taxon>Stenosarchaea group</taxon>
        <taxon>Halobacteria</taxon>
        <taxon>Halobacteriales</taxon>
        <taxon>Haloferacaceae</taxon>
        <taxon>Halobium</taxon>
    </lineage>
</organism>
<keyword evidence="2" id="KW-1185">Reference proteome</keyword>